<comment type="catalytic activity">
    <reaction evidence="9 11">
        <text>ATP + H2O = ADP + phosphate + H(+)</text>
        <dbReference type="Rhea" id="RHEA:13065"/>
        <dbReference type="ChEBI" id="CHEBI:15377"/>
        <dbReference type="ChEBI" id="CHEBI:15378"/>
        <dbReference type="ChEBI" id="CHEBI:30616"/>
        <dbReference type="ChEBI" id="CHEBI:43474"/>
        <dbReference type="ChEBI" id="CHEBI:456216"/>
    </reaction>
</comment>
<dbReference type="InterPro" id="IPR017871">
    <property type="entry name" value="ABC_transporter-like_CS"/>
</dbReference>
<feature type="binding site" evidence="11">
    <location>
        <begin position="38"/>
        <end position="45"/>
    </location>
    <ligand>
        <name>ATP</name>
        <dbReference type="ChEBI" id="CHEBI:30616"/>
        <label>1</label>
    </ligand>
</feature>
<dbReference type="Gene3D" id="3.40.50.300">
    <property type="entry name" value="P-loop containing nucleotide triphosphate hydrolases"/>
    <property type="match status" value="2"/>
</dbReference>
<dbReference type="Gene3D" id="1.10.287.380">
    <property type="entry name" value="Valyl-tRNA synthetase, C-terminal domain"/>
    <property type="match status" value="1"/>
</dbReference>
<reference evidence="13 14" key="1">
    <citation type="submission" date="2015-03" db="EMBL/GenBank/DDBJ databases">
        <title>Caedibacter varicaedens, whole genome shotgun sequence.</title>
        <authorList>
            <person name="Suzuki H."/>
            <person name="Dapper A.L."/>
            <person name="Gibson A.K."/>
            <person name="Jackson C."/>
            <person name="Lee H."/>
            <person name="Pejaver V.R."/>
            <person name="Doak T."/>
            <person name="Lynch M."/>
        </authorList>
    </citation>
    <scope>NUCLEOTIDE SEQUENCE [LARGE SCALE GENOMIC DNA]</scope>
</reference>
<accession>A0A0K8MFQ5</accession>
<dbReference type="InterPro" id="IPR043686">
    <property type="entry name" value="Uup"/>
</dbReference>
<dbReference type="Pfam" id="PF16326">
    <property type="entry name" value="ABC_tran_CTD"/>
    <property type="match status" value="1"/>
</dbReference>
<dbReference type="GO" id="GO:0043022">
    <property type="term" value="F:ribosome binding"/>
    <property type="evidence" value="ECO:0007669"/>
    <property type="project" value="UniProtKB-UniRule"/>
</dbReference>
<dbReference type="EC" id="3.6.1.-" evidence="11"/>
<evidence type="ECO:0000256" key="6">
    <source>
        <dbReference type="ARBA" id="ARBA00022840"/>
    </source>
</evidence>
<evidence type="ECO:0000256" key="7">
    <source>
        <dbReference type="ARBA" id="ARBA00023125"/>
    </source>
</evidence>
<comment type="function">
    <text evidence="11">Probably plays a role in ribosome assembly or function. May be involved in resolution of branched DNA intermediates that result from template switching in postreplication gaps. Binds DNA and has ATPase activity.</text>
</comment>
<proteinExistence type="inferred from homology"/>
<feature type="domain" description="ABC transporter" evidence="12">
    <location>
        <begin position="286"/>
        <end position="505"/>
    </location>
</feature>
<keyword evidence="2 11" id="KW-0677">Repeat</keyword>
<feature type="binding site" evidence="11">
    <location>
        <begin position="318"/>
        <end position="325"/>
    </location>
    <ligand>
        <name>ATP</name>
        <dbReference type="ChEBI" id="CHEBI:30616"/>
        <label>2</label>
    </ligand>
</feature>
<evidence type="ECO:0000313" key="14">
    <source>
        <dbReference type="Proteomes" id="UP000036771"/>
    </source>
</evidence>
<dbReference type="CDD" id="cd03221">
    <property type="entry name" value="ABCF_EF-3"/>
    <property type="match status" value="2"/>
</dbReference>
<name>A0A0K8MFQ5_9PROT</name>
<dbReference type="Pfam" id="PF00005">
    <property type="entry name" value="ABC_tran"/>
    <property type="match status" value="2"/>
</dbReference>
<evidence type="ECO:0000256" key="5">
    <source>
        <dbReference type="ARBA" id="ARBA00022801"/>
    </source>
</evidence>
<dbReference type="PROSITE" id="PS50893">
    <property type="entry name" value="ABC_TRANSPORTER_2"/>
    <property type="match status" value="2"/>
</dbReference>
<evidence type="ECO:0000256" key="8">
    <source>
        <dbReference type="ARBA" id="ARBA00023204"/>
    </source>
</evidence>
<dbReference type="SMART" id="SM00382">
    <property type="entry name" value="AAA"/>
    <property type="match status" value="2"/>
</dbReference>
<sequence>MAPPLITLKDVMLTFGGRSLFENLNLSIGEKERVCLVGRNGSGKSTLLKVLAGTCEMDRGERVMKRGSHIAYLPQDPEMPPDTTIEHYVADGLPQDQYHDRFRVAMVLDDMQLERERLIGTLSGGEKRKTALARAFVGEPDLLLLDEPTNHLDLPAIEWLEQKLKDFKGGFIAISHDRMFLTHLSQSTLWLDRGQIRRLDKGFEAFEEWADGLLAQEEVETRKLDKLISEEIRWSRQGISARRKRNQGRLRRLSSFRQHRSEQLKQPGIVRGLEAQTGETSSRVVIEARHISKSFGERLVVDDFSIRLLRGDRVGIIGPNGIGKTTLLKLLMGEMAIDSGKIRWGLNLTPTYLDQNRVILDPDRTLWETLCDTGTDQIMVRGEPRHVVGYLRDFLFEERQVRSPVRVLSGGEKNRLVLAKMLARESNFLILDEPTNDLDMETLDLLQEVLDDYEGTILLISHDRSFLDRIVTSTLVFEEKGKIVEYAGGYSDYRRQSPLLFLKEPKNLVPSSKTVSKHPKKMSQRLSYHQQRLLEVLPQEIAMLEEEKIHIEKTLSDQELFAKSPQQFEGLTRRHDQIINELNIKENQWLELAELKENLKDPG</sequence>
<dbReference type="AlphaFoldDB" id="A0A0K8MFQ5"/>
<dbReference type="InterPro" id="IPR003593">
    <property type="entry name" value="AAA+_ATPase"/>
</dbReference>
<evidence type="ECO:0000256" key="9">
    <source>
        <dbReference type="ARBA" id="ARBA00049360"/>
    </source>
</evidence>
<evidence type="ECO:0000313" key="13">
    <source>
        <dbReference type="EMBL" id="GAO99028.1"/>
    </source>
</evidence>
<dbReference type="GO" id="GO:0005524">
    <property type="term" value="F:ATP binding"/>
    <property type="evidence" value="ECO:0007669"/>
    <property type="project" value="UniProtKB-UniRule"/>
</dbReference>
<keyword evidence="5 11" id="KW-0378">Hydrolase</keyword>
<keyword evidence="4 11" id="KW-0227">DNA damage</keyword>
<dbReference type="FunFam" id="3.40.50.300:FF:000309">
    <property type="entry name" value="ABC transporter ATP-binding protein"/>
    <property type="match status" value="1"/>
</dbReference>
<comment type="similarity">
    <text evidence="10 11">Belongs to the ABC transporter superfamily. ABCF family. Uup subfamily.</text>
</comment>
<dbReference type="InterPro" id="IPR003439">
    <property type="entry name" value="ABC_transporter-like_ATP-bd"/>
</dbReference>
<dbReference type="STRING" id="1629334.Cva_01701"/>
<keyword evidence="6 11" id="KW-0067">ATP-binding</keyword>
<dbReference type="InterPro" id="IPR027417">
    <property type="entry name" value="P-loop_NTPase"/>
</dbReference>
<dbReference type="SUPFAM" id="SSF52540">
    <property type="entry name" value="P-loop containing nucleoside triphosphate hydrolases"/>
    <property type="match status" value="2"/>
</dbReference>
<evidence type="ECO:0000256" key="11">
    <source>
        <dbReference type="HAMAP-Rule" id="MF_00848"/>
    </source>
</evidence>
<keyword evidence="3 11" id="KW-0547">Nucleotide-binding</keyword>
<dbReference type="GO" id="GO:0003677">
    <property type="term" value="F:DNA binding"/>
    <property type="evidence" value="ECO:0007669"/>
    <property type="project" value="UniProtKB-UniRule"/>
</dbReference>
<gene>
    <name evidence="11 13" type="primary">uup</name>
    <name evidence="13" type="ORF">Cva_01701</name>
</gene>
<dbReference type="HAMAP" id="MF_00848">
    <property type="entry name" value="Uup"/>
    <property type="match status" value="1"/>
</dbReference>
<evidence type="ECO:0000259" key="12">
    <source>
        <dbReference type="PROSITE" id="PS50893"/>
    </source>
</evidence>
<dbReference type="EMBL" id="BBVC01000115">
    <property type="protein sequence ID" value="GAO99028.1"/>
    <property type="molecule type" value="Genomic_DNA"/>
</dbReference>
<keyword evidence="14" id="KW-1185">Reference proteome</keyword>
<evidence type="ECO:0000256" key="2">
    <source>
        <dbReference type="ARBA" id="ARBA00022737"/>
    </source>
</evidence>
<dbReference type="OrthoDB" id="9762369at2"/>
<dbReference type="InterPro" id="IPR037118">
    <property type="entry name" value="Val-tRNA_synth_C_sf"/>
</dbReference>
<dbReference type="Proteomes" id="UP000036771">
    <property type="component" value="Unassembled WGS sequence"/>
</dbReference>
<dbReference type="GO" id="GO:0005737">
    <property type="term" value="C:cytoplasm"/>
    <property type="evidence" value="ECO:0007669"/>
    <property type="project" value="UniProtKB-SubCell"/>
</dbReference>
<dbReference type="GO" id="GO:0016887">
    <property type="term" value="F:ATP hydrolysis activity"/>
    <property type="evidence" value="ECO:0007669"/>
    <property type="project" value="UniProtKB-UniRule"/>
</dbReference>
<dbReference type="PANTHER" id="PTHR42855:SF1">
    <property type="entry name" value="ABC TRANSPORTER DOMAIN-CONTAINING PROTEIN"/>
    <property type="match status" value="1"/>
</dbReference>
<keyword evidence="7 11" id="KW-0238">DNA-binding</keyword>
<keyword evidence="8 11" id="KW-0234">DNA repair</keyword>
<keyword evidence="1 11" id="KW-0963">Cytoplasm</keyword>
<comment type="subcellular location">
    <subcellularLocation>
        <location evidence="11">Cytoplasm</location>
    </subcellularLocation>
    <text evidence="11">Associates with ribosomes.</text>
</comment>
<evidence type="ECO:0000256" key="10">
    <source>
        <dbReference type="ARBA" id="ARBA00061478"/>
    </source>
</evidence>
<feature type="domain" description="ABC transporter" evidence="12">
    <location>
        <begin position="6"/>
        <end position="218"/>
    </location>
</feature>
<dbReference type="InterPro" id="IPR032524">
    <property type="entry name" value="ABC_tran_C"/>
</dbReference>
<evidence type="ECO:0000256" key="3">
    <source>
        <dbReference type="ARBA" id="ARBA00022741"/>
    </source>
</evidence>
<comment type="caution">
    <text evidence="13">The sequence shown here is derived from an EMBL/GenBank/DDBJ whole genome shotgun (WGS) entry which is preliminary data.</text>
</comment>
<dbReference type="PANTHER" id="PTHR42855">
    <property type="entry name" value="ABC TRANSPORTER ATP-BINDING SUBUNIT"/>
    <property type="match status" value="1"/>
</dbReference>
<dbReference type="PROSITE" id="PS00211">
    <property type="entry name" value="ABC_TRANSPORTER_1"/>
    <property type="match status" value="1"/>
</dbReference>
<dbReference type="InterPro" id="IPR051309">
    <property type="entry name" value="ABCF_ATPase"/>
</dbReference>
<dbReference type="GO" id="GO:0006281">
    <property type="term" value="P:DNA repair"/>
    <property type="evidence" value="ECO:0007669"/>
    <property type="project" value="UniProtKB-KW"/>
</dbReference>
<organism evidence="13 14">
    <name type="scientific">Caedimonas varicaedens</name>
    <dbReference type="NCBI Taxonomy" id="1629334"/>
    <lineage>
        <taxon>Bacteria</taxon>
        <taxon>Pseudomonadati</taxon>
        <taxon>Pseudomonadota</taxon>
        <taxon>Alphaproteobacteria</taxon>
        <taxon>Holosporales</taxon>
        <taxon>Caedimonadaceae</taxon>
        <taxon>Caedimonas</taxon>
    </lineage>
</organism>
<protein>
    <recommendedName>
        <fullName evidence="11">ATP-binding protein Uup</fullName>
        <ecNumber evidence="11">3.6.1.-</ecNumber>
    </recommendedName>
</protein>
<evidence type="ECO:0000256" key="4">
    <source>
        <dbReference type="ARBA" id="ARBA00022763"/>
    </source>
</evidence>
<evidence type="ECO:0000256" key="1">
    <source>
        <dbReference type="ARBA" id="ARBA00022490"/>
    </source>
</evidence>